<reference evidence="2 3" key="1">
    <citation type="submission" date="2019-10" db="EMBL/GenBank/DDBJ databases">
        <title>Whole genome shotgun sequence of Acrocarpospora pleiomorpha NBRC 16267.</title>
        <authorList>
            <person name="Ichikawa N."/>
            <person name="Kimura A."/>
            <person name="Kitahashi Y."/>
            <person name="Komaki H."/>
            <person name="Oguchi A."/>
        </authorList>
    </citation>
    <scope>NUCLEOTIDE SEQUENCE [LARGE SCALE GENOMIC DNA]</scope>
    <source>
        <strain evidence="2 3">NBRC 16267</strain>
    </source>
</reference>
<sequence>MISDTQYPRPGQPEPLPEQQGPPHHRVRRGRHVIERVPPPRRLGDQLPDSGHRIPIYVHKVRHRVRNIGFSASVVVFSLISWDSDAFAAMLKGEFAEQRLDGPPRRGGLPDQIGE</sequence>
<feature type="region of interest" description="Disordered" evidence="1">
    <location>
        <begin position="96"/>
        <end position="115"/>
    </location>
</feature>
<keyword evidence="3" id="KW-1185">Reference proteome</keyword>
<evidence type="ECO:0000256" key="1">
    <source>
        <dbReference type="SAM" id="MobiDB-lite"/>
    </source>
</evidence>
<feature type="region of interest" description="Disordered" evidence="1">
    <location>
        <begin position="1"/>
        <end position="50"/>
    </location>
</feature>
<accession>A0A5M3X827</accession>
<evidence type="ECO:0000313" key="2">
    <source>
        <dbReference type="EMBL" id="GES17825.1"/>
    </source>
</evidence>
<protein>
    <submittedName>
        <fullName evidence="2">Uncharacterized protein</fullName>
    </submittedName>
</protein>
<dbReference type="Proteomes" id="UP000377595">
    <property type="component" value="Unassembled WGS sequence"/>
</dbReference>
<dbReference type="AlphaFoldDB" id="A0A5M3X827"/>
<comment type="caution">
    <text evidence="2">The sequence shown here is derived from an EMBL/GenBank/DDBJ whole genome shotgun (WGS) entry which is preliminary data.</text>
</comment>
<proteinExistence type="predicted"/>
<name>A0A5M3X827_9ACTN</name>
<organism evidence="2 3">
    <name type="scientific">Acrocarpospora pleiomorpha</name>
    <dbReference type="NCBI Taxonomy" id="90975"/>
    <lineage>
        <taxon>Bacteria</taxon>
        <taxon>Bacillati</taxon>
        <taxon>Actinomycetota</taxon>
        <taxon>Actinomycetes</taxon>
        <taxon>Streptosporangiales</taxon>
        <taxon>Streptosporangiaceae</taxon>
        <taxon>Acrocarpospora</taxon>
    </lineage>
</organism>
<dbReference type="EMBL" id="BLAF01000005">
    <property type="protein sequence ID" value="GES17825.1"/>
    <property type="molecule type" value="Genomic_DNA"/>
</dbReference>
<evidence type="ECO:0000313" key="3">
    <source>
        <dbReference type="Proteomes" id="UP000377595"/>
    </source>
</evidence>
<gene>
    <name evidence="2" type="ORF">Aple_007200</name>
</gene>